<dbReference type="AlphaFoldDB" id="A0A8S1IYR2"/>
<organism evidence="1 2">
    <name type="scientific">Ostreobium quekettii</name>
    <dbReference type="NCBI Taxonomy" id="121088"/>
    <lineage>
        <taxon>Eukaryota</taxon>
        <taxon>Viridiplantae</taxon>
        <taxon>Chlorophyta</taxon>
        <taxon>core chlorophytes</taxon>
        <taxon>Ulvophyceae</taxon>
        <taxon>TCBD clade</taxon>
        <taxon>Bryopsidales</taxon>
        <taxon>Ostreobineae</taxon>
        <taxon>Ostreobiaceae</taxon>
        <taxon>Ostreobium</taxon>
    </lineage>
</organism>
<feature type="non-terminal residue" evidence="1">
    <location>
        <position position="1"/>
    </location>
</feature>
<dbReference type="InterPro" id="IPR009003">
    <property type="entry name" value="Peptidase_S1_PA"/>
</dbReference>
<dbReference type="EMBL" id="CAJHUC010001201">
    <property type="protein sequence ID" value="CAD7700225.1"/>
    <property type="molecule type" value="Genomic_DNA"/>
</dbReference>
<feature type="non-terminal residue" evidence="1">
    <location>
        <position position="121"/>
    </location>
</feature>
<dbReference type="InterPro" id="IPR043504">
    <property type="entry name" value="Peptidase_S1_PA_chymotrypsin"/>
</dbReference>
<dbReference type="Proteomes" id="UP000708148">
    <property type="component" value="Unassembled WGS sequence"/>
</dbReference>
<proteinExistence type="predicted"/>
<reference evidence="1" key="1">
    <citation type="submission" date="2020-12" db="EMBL/GenBank/DDBJ databases">
        <authorList>
            <person name="Iha C."/>
        </authorList>
    </citation>
    <scope>NUCLEOTIDE SEQUENCE</scope>
</reference>
<evidence type="ECO:0000313" key="1">
    <source>
        <dbReference type="EMBL" id="CAD7700225.1"/>
    </source>
</evidence>
<sequence length="121" mass="13154">DSGGPLVERGKSAKSDRVVGIISQGNVCCKTPPPDTYRTICTHLGHKNISTWISEKLKGEGSTTGCAAFPWLFRVADDDGTFKCLGVLVHKRLVLVRADCGDPHDDLIVVYDDPKQQCAQQ</sequence>
<protein>
    <recommendedName>
        <fullName evidence="3">Trypsin-like serine protease</fullName>
    </recommendedName>
</protein>
<evidence type="ECO:0008006" key="3">
    <source>
        <dbReference type="Google" id="ProtNLM"/>
    </source>
</evidence>
<gene>
    <name evidence="1" type="ORF">OSTQU699_LOCUS5582</name>
</gene>
<comment type="caution">
    <text evidence="1">The sequence shown here is derived from an EMBL/GenBank/DDBJ whole genome shotgun (WGS) entry which is preliminary data.</text>
</comment>
<keyword evidence="2" id="KW-1185">Reference proteome</keyword>
<dbReference type="Gene3D" id="2.40.10.10">
    <property type="entry name" value="Trypsin-like serine proteases"/>
    <property type="match status" value="2"/>
</dbReference>
<accession>A0A8S1IYR2</accession>
<name>A0A8S1IYR2_9CHLO</name>
<dbReference type="SUPFAM" id="SSF50494">
    <property type="entry name" value="Trypsin-like serine proteases"/>
    <property type="match status" value="2"/>
</dbReference>
<evidence type="ECO:0000313" key="2">
    <source>
        <dbReference type="Proteomes" id="UP000708148"/>
    </source>
</evidence>